<dbReference type="InterPro" id="IPR055414">
    <property type="entry name" value="LRR_R13L4/SHOC2-like"/>
</dbReference>
<dbReference type="InterPro" id="IPR027417">
    <property type="entry name" value="P-loop_NTPase"/>
</dbReference>
<evidence type="ECO:0000256" key="2">
    <source>
        <dbReference type="ARBA" id="ARBA00022741"/>
    </source>
</evidence>
<dbReference type="SUPFAM" id="SSF52540">
    <property type="entry name" value="P-loop containing nucleoside triphosphate hydrolases"/>
    <property type="match status" value="1"/>
</dbReference>
<protein>
    <submittedName>
        <fullName evidence="8">Uncharacterized protein</fullName>
    </submittedName>
</protein>
<name>A0A7J6DTQ5_CANSA</name>
<dbReference type="Proteomes" id="UP000525078">
    <property type="component" value="Unassembled WGS sequence"/>
</dbReference>
<dbReference type="Gene3D" id="3.80.10.10">
    <property type="entry name" value="Ribonuclease Inhibitor"/>
    <property type="match status" value="1"/>
</dbReference>
<sequence length="988" mass="113410">MAETAVGLVIDNLIPLLAEEAYLLSGVHNDVEEIRCDLDYIMAFLKDADVKAQTHQSMDNSNGVKVWVGKLRRAAFEVEDVIDEYTQLVAQQQGRHKHKFIGFLRRNACLVIKLKERHDIASKIQGIKQKIRSINEKSKEFGFMSTVTEESTSVNVWYDPRKHSRFLKETEIVGIKDSRDKLIQKVKAGSSGRIVISVVGMGGLGKTTLANQVYIRSKDNFDCHAWIEVSQTYKTVELLQKLMKKFCEARKETCPDGIDTTDETTMITKLRGYLQGKSYLVIFDDVWHTSFWDDMRSAFSGDNERNGRVVITTRNVEVANFCKASSNVHIHNLKPLPSEKAWELFCNKAFRNEFDGHCPRHLEKLSREIVDRCQGLPLAVVVIAGLLSTKPKVADDWKKLLTSLSSELESNEHLTSIAKILSLSYNDLPYYLKCCFLYVGYFPEDYSFRSGRIIRQWIAEGFVKSKRDKTLEVIAQEYLIELINRNLIQVSETYITGKAKTCRIHDLLRDIIMKKMEELDFCQVLSGNDSNCRILSRRMSVVNGRYDSIQNSASELAQVRSLFVFGEEGLPHNVVSAISINFKLLKVLDFEDAPNLDHLPKNIGSLFHLKYLSIRETKVAELPKSIGKLEHLETLDLKRSLVVELPIEIKKLKKLRHLFVVQFELNKDGLFSFDTIKGAKVKKGIGQLKALQKLYYIQVNVVGFNIFEELKKLTELRTLCITMLRSEDNKEFCDCVQKMSHLESLSVISITENEIIDLESISSPPQYLQRLTLEGRLRKLPKWITKLNNIVKIQLVWSKLEDDPLNVLQSLYNLLNLGLSLDGYCGEKLQFEKGGFPNLKKLELFSLSKLSLIVIEEEALCNLETLEIGYCPQLKEVSCGFQQLTNLKNVNLMELPTTFMVLQNFNIFQSAGAHIEHFSRVDGKWQWWQCEWLTPIFESIRGLELDWDSIPFENIMREIIKYKNWLPRLVSGCRDCLPTLQGEKICYV</sequence>
<dbReference type="InterPro" id="IPR058922">
    <property type="entry name" value="WHD_DRP"/>
</dbReference>
<dbReference type="InterPro" id="IPR032675">
    <property type="entry name" value="LRR_dom_sf"/>
</dbReference>
<evidence type="ECO:0000259" key="5">
    <source>
        <dbReference type="Pfam" id="PF18052"/>
    </source>
</evidence>
<dbReference type="InterPro" id="IPR041118">
    <property type="entry name" value="Rx_N"/>
</dbReference>
<evidence type="ECO:0000256" key="3">
    <source>
        <dbReference type="ARBA" id="ARBA00022821"/>
    </source>
</evidence>
<dbReference type="Pfam" id="PF18052">
    <property type="entry name" value="Rx_N"/>
    <property type="match status" value="1"/>
</dbReference>
<feature type="domain" description="NB-ARC" evidence="4">
    <location>
        <begin position="177"/>
        <end position="353"/>
    </location>
</feature>
<dbReference type="Pfam" id="PF00931">
    <property type="entry name" value="NB-ARC"/>
    <property type="match status" value="1"/>
</dbReference>
<dbReference type="InterPro" id="IPR002182">
    <property type="entry name" value="NB-ARC"/>
</dbReference>
<keyword evidence="2" id="KW-0547">Nucleotide-binding</keyword>
<keyword evidence="1" id="KW-0677">Repeat</keyword>
<dbReference type="Gene3D" id="3.40.50.300">
    <property type="entry name" value="P-loop containing nucleotide triphosphate hydrolases"/>
    <property type="match status" value="1"/>
</dbReference>
<feature type="domain" description="Disease resistance protein winged helix" evidence="6">
    <location>
        <begin position="442"/>
        <end position="512"/>
    </location>
</feature>
<accession>A0A7J6DTQ5</accession>
<dbReference type="SUPFAM" id="SSF52058">
    <property type="entry name" value="L domain-like"/>
    <property type="match status" value="1"/>
</dbReference>
<dbReference type="InterPro" id="IPR042197">
    <property type="entry name" value="Apaf_helical"/>
</dbReference>
<dbReference type="InterPro" id="IPR038005">
    <property type="entry name" value="RX-like_CC"/>
</dbReference>
<dbReference type="InterPro" id="IPR036388">
    <property type="entry name" value="WH-like_DNA-bd_sf"/>
</dbReference>
<proteinExistence type="predicted"/>
<feature type="domain" description="Disease resistance R13L4/SHOC-2-like LRR" evidence="7">
    <location>
        <begin position="558"/>
        <end position="892"/>
    </location>
</feature>
<keyword evidence="3" id="KW-0611">Plant defense</keyword>
<evidence type="ECO:0000313" key="9">
    <source>
        <dbReference type="Proteomes" id="UP000525078"/>
    </source>
</evidence>
<evidence type="ECO:0000313" key="8">
    <source>
        <dbReference type="EMBL" id="KAF4349484.1"/>
    </source>
</evidence>
<dbReference type="PANTHER" id="PTHR23155:SF1052">
    <property type="entry name" value="DISEASE RESISTANCE PROTEIN RPM1"/>
    <property type="match status" value="1"/>
</dbReference>
<dbReference type="PRINTS" id="PR00364">
    <property type="entry name" value="DISEASERSIST"/>
</dbReference>
<dbReference type="PANTHER" id="PTHR23155">
    <property type="entry name" value="DISEASE RESISTANCE PROTEIN RP"/>
    <property type="match status" value="1"/>
</dbReference>
<comment type="caution">
    <text evidence="8">The sequence shown here is derived from an EMBL/GenBank/DDBJ whole genome shotgun (WGS) entry which is preliminary data.</text>
</comment>
<feature type="domain" description="Disease resistance N-terminal" evidence="5">
    <location>
        <begin position="5"/>
        <end position="99"/>
    </location>
</feature>
<dbReference type="EMBL" id="JAATIP010000393">
    <property type="protein sequence ID" value="KAF4349484.1"/>
    <property type="molecule type" value="Genomic_DNA"/>
</dbReference>
<dbReference type="Pfam" id="PF23559">
    <property type="entry name" value="WHD_DRP"/>
    <property type="match status" value="1"/>
</dbReference>
<organism evidence="8 9">
    <name type="scientific">Cannabis sativa</name>
    <name type="common">Hemp</name>
    <name type="synonym">Marijuana</name>
    <dbReference type="NCBI Taxonomy" id="3483"/>
    <lineage>
        <taxon>Eukaryota</taxon>
        <taxon>Viridiplantae</taxon>
        <taxon>Streptophyta</taxon>
        <taxon>Embryophyta</taxon>
        <taxon>Tracheophyta</taxon>
        <taxon>Spermatophyta</taxon>
        <taxon>Magnoliopsida</taxon>
        <taxon>eudicotyledons</taxon>
        <taxon>Gunneridae</taxon>
        <taxon>Pentapetalae</taxon>
        <taxon>rosids</taxon>
        <taxon>fabids</taxon>
        <taxon>Rosales</taxon>
        <taxon>Cannabaceae</taxon>
        <taxon>Cannabis</taxon>
    </lineage>
</organism>
<dbReference type="Gene3D" id="1.10.10.10">
    <property type="entry name" value="Winged helix-like DNA-binding domain superfamily/Winged helix DNA-binding domain"/>
    <property type="match status" value="1"/>
</dbReference>
<dbReference type="GO" id="GO:0098542">
    <property type="term" value="P:defense response to other organism"/>
    <property type="evidence" value="ECO:0007669"/>
    <property type="project" value="TreeGrafter"/>
</dbReference>
<evidence type="ECO:0000256" key="1">
    <source>
        <dbReference type="ARBA" id="ARBA00022737"/>
    </source>
</evidence>
<dbReference type="CDD" id="cd14798">
    <property type="entry name" value="RX-CC_like"/>
    <property type="match status" value="1"/>
</dbReference>
<evidence type="ECO:0000259" key="4">
    <source>
        <dbReference type="Pfam" id="PF00931"/>
    </source>
</evidence>
<dbReference type="Gene3D" id="1.20.5.4130">
    <property type="match status" value="1"/>
</dbReference>
<dbReference type="InterPro" id="IPR044974">
    <property type="entry name" value="Disease_R_plants"/>
</dbReference>
<dbReference type="Gene3D" id="1.10.8.430">
    <property type="entry name" value="Helical domain of apoptotic protease-activating factors"/>
    <property type="match status" value="1"/>
</dbReference>
<dbReference type="FunFam" id="3.40.50.300:FF:001091">
    <property type="entry name" value="Probable disease resistance protein At1g61300"/>
    <property type="match status" value="1"/>
</dbReference>
<evidence type="ECO:0000259" key="6">
    <source>
        <dbReference type="Pfam" id="PF23559"/>
    </source>
</evidence>
<dbReference type="AlphaFoldDB" id="A0A7J6DTQ5"/>
<reference evidence="8 9" key="1">
    <citation type="journal article" date="2020" name="bioRxiv">
        <title>Sequence and annotation of 42 cannabis genomes reveals extensive copy number variation in cannabinoid synthesis and pathogen resistance genes.</title>
        <authorList>
            <person name="Mckernan K.J."/>
            <person name="Helbert Y."/>
            <person name="Kane L.T."/>
            <person name="Ebling H."/>
            <person name="Zhang L."/>
            <person name="Liu B."/>
            <person name="Eaton Z."/>
            <person name="Mclaughlin S."/>
            <person name="Kingan S."/>
            <person name="Baybayan P."/>
            <person name="Concepcion G."/>
            <person name="Jordan M."/>
            <person name="Riva A."/>
            <person name="Barbazuk W."/>
            <person name="Harkins T."/>
        </authorList>
    </citation>
    <scope>NUCLEOTIDE SEQUENCE [LARGE SCALE GENOMIC DNA]</scope>
    <source>
        <strain evidence="9">cv. Jamaican Lion 4</strain>
        <tissue evidence="8">Leaf</tissue>
    </source>
</reference>
<dbReference type="FunFam" id="1.10.10.10:FF:000322">
    <property type="entry name" value="Probable disease resistance protein At1g63360"/>
    <property type="match status" value="1"/>
</dbReference>
<evidence type="ECO:0000259" key="7">
    <source>
        <dbReference type="Pfam" id="PF23598"/>
    </source>
</evidence>
<gene>
    <name evidence="8" type="ORF">F8388_008427</name>
</gene>
<dbReference type="GO" id="GO:0043531">
    <property type="term" value="F:ADP binding"/>
    <property type="evidence" value="ECO:0007669"/>
    <property type="project" value="InterPro"/>
</dbReference>
<dbReference type="Pfam" id="PF23598">
    <property type="entry name" value="LRR_14"/>
    <property type="match status" value="1"/>
</dbReference>